<dbReference type="Pfam" id="PF23230">
    <property type="entry name" value="zf-C2H2_13"/>
    <property type="match status" value="1"/>
</dbReference>
<sequence length="255" mass="29807">MTDVNGEQQCFICTEPMKIVAVGECEHRICHVCSLRLRALYKNNHCAYCKTEQAWVIFSEDPLREYSSFGENEPACVDATLGIRYQHQETFAESTRLLKLACPKDGCSDVVGHWAKLKAHVRDEHRLSFCDLCCKYKKAFAHEHQLFTRNQLRDHYRGVSREPSEGFRGHPECGFCKQNFYDDDQLYEHCRDRHEQCHLCVRAGVGRQQYYRNYKELEGHFNQDHFPCMYEACLESKFVVFSTDIDLKAHEVSGQ</sequence>
<dbReference type="AlphaFoldDB" id="A0A4P9Z180"/>
<dbReference type="PANTHER" id="PTHR22938">
    <property type="entry name" value="ZINC FINGER PROTEIN 598"/>
    <property type="match status" value="1"/>
</dbReference>
<dbReference type="Proteomes" id="UP000278143">
    <property type="component" value="Unassembled WGS sequence"/>
</dbReference>
<accession>A0A4P9Z180</accession>
<dbReference type="GO" id="GO:0016567">
    <property type="term" value="P:protein ubiquitination"/>
    <property type="evidence" value="ECO:0007669"/>
    <property type="project" value="TreeGrafter"/>
</dbReference>
<name>A0A4P9Z180_9FUNG</name>
<reference evidence="4" key="1">
    <citation type="journal article" date="2018" name="Nat. Microbiol.">
        <title>Leveraging single-cell genomics to expand the fungal tree of life.</title>
        <authorList>
            <person name="Ahrendt S.R."/>
            <person name="Quandt C.A."/>
            <person name="Ciobanu D."/>
            <person name="Clum A."/>
            <person name="Salamov A."/>
            <person name="Andreopoulos B."/>
            <person name="Cheng J.F."/>
            <person name="Woyke T."/>
            <person name="Pelin A."/>
            <person name="Henrissat B."/>
            <person name="Reynolds N.K."/>
            <person name="Benny G.L."/>
            <person name="Smith M.E."/>
            <person name="James T.Y."/>
            <person name="Grigoriev I.V."/>
        </authorList>
    </citation>
    <scope>NUCLEOTIDE SEQUENCE [LARGE SCALE GENOMIC DNA]</scope>
    <source>
        <strain evidence="4">Benny S71-1</strain>
    </source>
</reference>
<keyword evidence="1" id="KW-0863">Zinc-finger</keyword>
<dbReference type="InterPro" id="IPR044288">
    <property type="entry name" value="ZNF598/HEL2"/>
</dbReference>
<proteinExistence type="predicted"/>
<keyword evidence="1" id="KW-0479">Metal-binding</keyword>
<evidence type="ECO:0000313" key="4">
    <source>
        <dbReference type="Proteomes" id="UP000278143"/>
    </source>
</evidence>
<protein>
    <recommendedName>
        <fullName evidence="2">RING-type domain-containing protein</fullName>
    </recommendedName>
</protein>
<keyword evidence="4" id="KW-1185">Reference proteome</keyword>
<dbReference type="PANTHER" id="PTHR22938:SF0">
    <property type="entry name" value="E3 UBIQUITIN-PROTEIN LIGASE ZNF598"/>
    <property type="match status" value="1"/>
</dbReference>
<dbReference type="OrthoDB" id="3838338at2759"/>
<feature type="domain" description="RING-type" evidence="2">
    <location>
        <begin position="10"/>
        <end position="50"/>
    </location>
</feature>
<organism evidence="3 4">
    <name type="scientific">Syncephalis pseudoplumigaleata</name>
    <dbReference type="NCBI Taxonomy" id="1712513"/>
    <lineage>
        <taxon>Eukaryota</taxon>
        <taxon>Fungi</taxon>
        <taxon>Fungi incertae sedis</taxon>
        <taxon>Zoopagomycota</taxon>
        <taxon>Zoopagomycotina</taxon>
        <taxon>Zoopagomycetes</taxon>
        <taxon>Zoopagales</taxon>
        <taxon>Piptocephalidaceae</taxon>
        <taxon>Syncephalis</taxon>
    </lineage>
</organism>
<evidence type="ECO:0000313" key="3">
    <source>
        <dbReference type="EMBL" id="RKP26243.1"/>
    </source>
</evidence>
<dbReference type="InterPro" id="IPR001841">
    <property type="entry name" value="Znf_RING"/>
</dbReference>
<dbReference type="Gene3D" id="3.30.40.10">
    <property type="entry name" value="Zinc/RING finger domain, C3HC4 (zinc finger)"/>
    <property type="match status" value="1"/>
</dbReference>
<dbReference type="InterPro" id="IPR013087">
    <property type="entry name" value="Znf_C2H2_type"/>
</dbReference>
<dbReference type="SUPFAM" id="SSF57850">
    <property type="entry name" value="RING/U-box"/>
    <property type="match status" value="1"/>
</dbReference>
<dbReference type="InterPro" id="IPR013083">
    <property type="entry name" value="Znf_RING/FYVE/PHD"/>
</dbReference>
<dbReference type="GO" id="GO:0072344">
    <property type="term" value="P:rescue of stalled ribosome"/>
    <property type="evidence" value="ECO:0007669"/>
    <property type="project" value="InterPro"/>
</dbReference>
<dbReference type="GO" id="GO:0043022">
    <property type="term" value="F:ribosome binding"/>
    <property type="evidence" value="ECO:0007669"/>
    <property type="project" value="TreeGrafter"/>
</dbReference>
<dbReference type="Pfam" id="PF25447">
    <property type="entry name" value="RING_ZNF598"/>
    <property type="match status" value="1"/>
</dbReference>
<dbReference type="SMART" id="SM00355">
    <property type="entry name" value="ZnF_C2H2"/>
    <property type="match status" value="3"/>
</dbReference>
<keyword evidence="1" id="KW-0862">Zinc</keyword>
<dbReference type="GO" id="GO:0061630">
    <property type="term" value="F:ubiquitin protein ligase activity"/>
    <property type="evidence" value="ECO:0007669"/>
    <property type="project" value="InterPro"/>
</dbReference>
<evidence type="ECO:0000256" key="1">
    <source>
        <dbReference type="PROSITE-ProRule" id="PRU00175"/>
    </source>
</evidence>
<dbReference type="InterPro" id="IPR056437">
    <property type="entry name" value="Znf-C2H2_ZNF598/HEL2"/>
</dbReference>
<dbReference type="PROSITE" id="PS50089">
    <property type="entry name" value="ZF_RING_2"/>
    <property type="match status" value="1"/>
</dbReference>
<evidence type="ECO:0000259" key="2">
    <source>
        <dbReference type="PROSITE" id="PS50089"/>
    </source>
</evidence>
<dbReference type="PROSITE" id="PS00028">
    <property type="entry name" value="ZINC_FINGER_C2H2_1"/>
    <property type="match status" value="1"/>
</dbReference>
<dbReference type="GO" id="GO:0008270">
    <property type="term" value="F:zinc ion binding"/>
    <property type="evidence" value="ECO:0007669"/>
    <property type="project" value="UniProtKB-KW"/>
</dbReference>
<gene>
    <name evidence="3" type="ORF">SYNPS1DRAFT_14454</name>
</gene>
<dbReference type="EMBL" id="KZ989474">
    <property type="protein sequence ID" value="RKP26243.1"/>
    <property type="molecule type" value="Genomic_DNA"/>
</dbReference>